<feature type="region of interest" description="Disordered" evidence="7">
    <location>
        <begin position="843"/>
        <end position="902"/>
    </location>
</feature>
<dbReference type="GO" id="GO:0003677">
    <property type="term" value="F:DNA binding"/>
    <property type="evidence" value="ECO:0007669"/>
    <property type="project" value="UniProtKB-KW"/>
</dbReference>
<dbReference type="CDD" id="cd12148">
    <property type="entry name" value="fungal_TF_MHR"/>
    <property type="match status" value="1"/>
</dbReference>
<feature type="compositionally biased region" description="Low complexity" evidence="7">
    <location>
        <begin position="8"/>
        <end position="26"/>
    </location>
</feature>
<dbReference type="Pfam" id="PF04082">
    <property type="entry name" value="Fungal_trans"/>
    <property type="match status" value="1"/>
</dbReference>
<evidence type="ECO:0000256" key="3">
    <source>
        <dbReference type="ARBA" id="ARBA00023015"/>
    </source>
</evidence>
<dbReference type="Pfam" id="PF00172">
    <property type="entry name" value="Zn_clus"/>
    <property type="match status" value="1"/>
</dbReference>
<keyword evidence="10" id="KW-1185">Reference proteome</keyword>
<evidence type="ECO:0000256" key="1">
    <source>
        <dbReference type="ARBA" id="ARBA00022723"/>
    </source>
</evidence>
<dbReference type="InterPro" id="IPR052073">
    <property type="entry name" value="Amide_Lactam_Regulators"/>
</dbReference>
<evidence type="ECO:0000259" key="8">
    <source>
        <dbReference type="PROSITE" id="PS50048"/>
    </source>
</evidence>
<dbReference type="SUPFAM" id="SSF57701">
    <property type="entry name" value="Zn2/Cys6 DNA-binding domain"/>
    <property type="match status" value="1"/>
</dbReference>
<dbReference type="Proteomes" id="UP000308549">
    <property type="component" value="Unassembled WGS sequence"/>
</dbReference>
<accession>A0A4U0U878</accession>
<organism evidence="9 10">
    <name type="scientific">Salinomyces thailandicus</name>
    <dbReference type="NCBI Taxonomy" id="706561"/>
    <lineage>
        <taxon>Eukaryota</taxon>
        <taxon>Fungi</taxon>
        <taxon>Dikarya</taxon>
        <taxon>Ascomycota</taxon>
        <taxon>Pezizomycotina</taxon>
        <taxon>Dothideomycetes</taxon>
        <taxon>Dothideomycetidae</taxon>
        <taxon>Mycosphaerellales</taxon>
        <taxon>Teratosphaeriaceae</taxon>
        <taxon>Salinomyces</taxon>
    </lineage>
</organism>
<feature type="compositionally biased region" description="Polar residues" evidence="7">
    <location>
        <begin position="672"/>
        <end position="697"/>
    </location>
</feature>
<feature type="region of interest" description="Disordered" evidence="7">
    <location>
        <begin position="1"/>
        <end position="49"/>
    </location>
</feature>
<evidence type="ECO:0000256" key="7">
    <source>
        <dbReference type="SAM" id="MobiDB-lite"/>
    </source>
</evidence>
<feature type="domain" description="Zn(2)-C6 fungal-type" evidence="8">
    <location>
        <begin position="55"/>
        <end position="87"/>
    </location>
</feature>
<dbReference type="OrthoDB" id="25391at2759"/>
<feature type="region of interest" description="Disordered" evidence="7">
    <location>
        <begin position="661"/>
        <end position="791"/>
    </location>
</feature>
<keyword evidence="5" id="KW-0804">Transcription</keyword>
<dbReference type="InterPro" id="IPR007219">
    <property type="entry name" value="XnlR_reg_dom"/>
</dbReference>
<dbReference type="EMBL" id="NAJL01000008">
    <property type="protein sequence ID" value="TKA31358.1"/>
    <property type="molecule type" value="Genomic_DNA"/>
</dbReference>
<dbReference type="GO" id="GO:0008270">
    <property type="term" value="F:zinc ion binding"/>
    <property type="evidence" value="ECO:0007669"/>
    <property type="project" value="InterPro"/>
</dbReference>
<dbReference type="GO" id="GO:0000981">
    <property type="term" value="F:DNA-binding transcription factor activity, RNA polymerase II-specific"/>
    <property type="evidence" value="ECO:0007669"/>
    <property type="project" value="InterPro"/>
</dbReference>
<protein>
    <submittedName>
        <fullName evidence="9">Cutinase transcription factor 1 alpha</fullName>
    </submittedName>
</protein>
<evidence type="ECO:0000256" key="4">
    <source>
        <dbReference type="ARBA" id="ARBA00023125"/>
    </source>
</evidence>
<dbReference type="InterPro" id="IPR036864">
    <property type="entry name" value="Zn2-C6_fun-type_DNA-bd_sf"/>
</dbReference>
<keyword evidence="4" id="KW-0238">DNA-binding</keyword>
<name>A0A4U0U878_9PEZI</name>
<keyword evidence="1" id="KW-0479">Metal-binding</keyword>
<dbReference type="PROSITE" id="PS00463">
    <property type="entry name" value="ZN2_CY6_FUNGAL_1"/>
    <property type="match status" value="1"/>
</dbReference>
<sequence>MDDQPRQPMTGPPSTSTTPTNGGMPNQPGGVTGTGAPNDQMPGHPSFRRQRASRACETCHARKVRCDAASLGVPCTNCVAFSIECKIPAPKRKKTGGKKDTDSERGDSSHADLNEGSPQVRHAAFPTREIAMPRQLPQRELPADSLGVNTQQGMPDTDYTESYASQQRVNHGTYAQYMKPKFARAPIKEAGRVAYLGESSNLSLLVQDRHGATDVVHYPLPENVRGARARINELDNVEIDILHQRGAFLLPPRALCDELVEAFFTWIAPVVPVINRSKFMRRYRDSKNPPSLLLLQAILLAGSRVCNNPQLMDANGSTTPAAMTFYKRAKALYDANYEDDRVTIVQALILMGWYWEGPEDVTKNVFYWSRVAVIVAQGSGMHRSVEGSQLTRADKRLWKRIWWTLFTRDRSVAVALGRPVSINIEDSDVEMVSEDDFIDDEGPDRPSEYGPDPIHVQFFLNYVKLCEIMGLVLSQQYGVANKARRNTAIDLTHSDMALADWLQNCPPEVRWEPQRHHFWSALLHSNYYTTLCLLHRAHMPSAGSPDSRTLNGYPEETAYPSRTIAYQAAGMITSIIEGLQTHDQLRYTPAFIVYSLFSALIMHVYQMRSSNQTIVSATQHRLRICMTALRDVSKVWLVAKMVHTLFESILGNKVLEERLQKAAGRKHAKSKANGTSTGQRTAKSSPPPQEFTQQATDAQKRKYDDMELGYGNGPPAPQMSYERSRPQSPAVTPGQELPHHSSVGSQAQAQQQLPQISAGSPPIRQSNTDAFMGTSRANTRPTTPFNTFSYPGTPPDLFLHTRGSPKISEDLWQNYDPGQLFPPEANGMLGGIPLFGPGDGAVDPALRAPQPQAVPQAQMAGTTPGQLPPQQTQVPIHDGQRQSLSGQPPPPQLQQQGQHMPTYHRDAQAWAQLHAMQGQQQRLPDDQWSNPSSSGPIVPTTLNVGDWFEFFGIPNGDINALSALSGAQGQAGGGGYG</sequence>
<evidence type="ECO:0000256" key="5">
    <source>
        <dbReference type="ARBA" id="ARBA00023163"/>
    </source>
</evidence>
<dbReference type="AlphaFoldDB" id="A0A4U0U878"/>
<evidence type="ECO:0000256" key="2">
    <source>
        <dbReference type="ARBA" id="ARBA00022833"/>
    </source>
</evidence>
<proteinExistence type="predicted"/>
<gene>
    <name evidence="9" type="ORF">B0A50_02203</name>
</gene>
<dbReference type="PANTHER" id="PTHR47171:SF3">
    <property type="entry name" value="FARA-RELATED"/>
    <property type="match status" value="1"/>
</dbReference>
<keyword evidence="2" id="KW-0862">Zinc</keyword>
<dbReference type="GO" id="GO:0006351">
    <property type="term" value="P:DNA-templated transcription"/>
    <property type="evidence" value="ECO:0007669"/>
    <property type="project" value="InterPro"/>
</dbReference>
<keyword evidence="3" id="KW-0805">Transcription regulation</keyword>
<dbReference type="CDD" id="cd00067">
    <property type="entry name" value="GAL4"/>
    <property type="match status" value="1"/>
</dbReference>
<dbReference type="SMART" id="SM00906">
    <property type="entry name" value="Fungal_trans"/>
    <property type="match status" value="1"/>
</dbReference>
<dbReference type="InterPro" id="IPR001138">
    <property type="entry name" value="Zn2Cys6_DnaBD"/>
</dbReference>
<reference evidence="9 10" key="1">
    <citation type="submission" date="2017-03" db="EMBL/GenBank/DDBJ databases">
        <title>Genomes of endolithic fungi from Antarctica.</title>
        <authorList>
            <person name="Coleine C."/>
            <person name="Masonjones S."/>
            <person name="Stajich J.E."/>
        </authorList>
    </citation>
    <scope>NUCLEOTIDE SEQUENCE [LARGE SCALE GENOMIC DNA]</scope>
    <source>
        <strain evidence="9 10">CCFEE 6315</strain>
    </source>
</reference>
<evidence type="ECO:0000313" key="9">
    <source>
        <dbReference type="EMBL" id="TKA31358.1"/>
    </source>
</evidence>
<evidence type="ECO:0000313" key="10">
    <source>
        <dbReference type="Proteomes" id="UP000308549"/>
    </source>
</evidence>
<feature type="compositionally biased region" description="Low complexity" evidence="7">
    <location>
        <begin position="844"/>
        <end position="875"/>
    </location>
</feature>
<dbReference type="PANTHER" id="PTHR47171">
    <property type="entry name" value="FARA-RELATED"/>
    <property type="match status" value="1"/>
</dbReference>
<comment type="caution">
    <text evidence="9">The sequence shown here is derived from an EMBL/GenBank/DDBJ whole genome shotgun (WGS) entry which is preliminary data.</text>
</comment>
<dbReference type="SMART" id="SM00066">
    <property type="entry name" value="GAL4"/>
    <property type="match status" value="1"/>
</dbReference>
<dbReference type="PROSITE" id="PS50048">
    <property type="entry name" value="ZN2_CY6_FUNGAL_2"/>
    <property type="match status" value="1"/>
</dbReference>
<feature type="region of interest" description="Disordered" evidence="7">
    <location>
        <begin position="915"/>
        <end position="935"/>
    </location>
</feature>
<evidence type="ECO:0000256" key="6">
    <source>
        <dbReference type="ARBA" id="ARBA00023242"/>
    </source>
</evidence>
<feature type="compositionally biased region" description="Polar residues" evidence="7">
    <location>
        <begin position="753"/>
        <end position="790"/>
    </location>
</feature>
<feature type="region of interest" description="Disordered" evidence="7">
    <location>
        <begin position="90"/>
        <end position="120"/>
    </location>
</feature>
<feature type="compositionally biased region" description="Polar residues" evidence="7">
    <location>
        <begin position="917"/>
        <end position="935"/>
    </location>
</feature>
<feature type="compositionally biased region" description="Basic and acidic residues" evidence="7">
    <location>
        <begin position="97"/>
        <end position="113"/>
    </location>
</feature>
<dbReference type="Gene3D" id="4.10.240.10">
    <property type="entry name" value="Zn(2)-C6 fungal-type DNA-binding domain"/>
    <property type="match status" value="1"/>
</dbReference>
<keyword evidence="6" id="KW-0539">Nucleus</keyword>